<evidence type="ECO:0000256" key="1">
    <source>
        <dbReference type="ARBA" id="ARBA00022574"/>
    </source>
</evidence>
<protein>
    <submittedName>
        <fullName evidence="3">Uncharacterized protein</fullName>
    </submittedName>
</protein>
<dbReference type="InterPro" id="IPR036322">
    <property type="entry name" value="WD40_repeat_dom_sf"/>
</dbReference>
<accession>A0ABR2EUS8</accession>
<dbReference type="PANTHER" id="PTHR15574">
    <property type="entry name" value="WD REPEAT DOMAIN-CONTAINING FAMILY"/>
    <property type="match status" value="1"/>
</dbReference>
<dbReference type="EMBL" id="JBBPBM010000011">
    <property type="protein sequence ID" value="KAK8564361.1"/>
    <property type="molecule type" value="Genomic_DNA"/>
</dbReference>
<reference evidence="3 4" key="1">
    <citation type="journal article" date="2024" name="G3 (Bethesda)">
        <title>Genome assembly of Hibiscus sabdariffa L. provides insights into metabolisms of medicinal natural products.</title>
        <authorList>
            <person name="Kim T."/>
        </authorList>
    </citation>
    <scope>NUCLEOTIDE SEQUENCE [LARGE SCALE GENOMIC DNA]</scope>
    <source>
        <strain evidence="3">TK-2024</strain>
        <tissue evidence="3">Old leaves</tissue>
    </source>
</reference>
<dbReference type="PANTHER" id="PTHR15574:SF21">
    <property type="entry name" value="DDB1- AND CUL4-ASSOCIATED FACTOR 8"/>
    <property type="match status" value="1"/>
</dbReference>
<keyword evidence="4" id="KW-1185">Reference proteome</keyword>
<sequence>MMKNQRVRTSVDKAVPVVDVWKREVGALSTRSFAHRLAASEDLVLRLEIYKKLEKHRGCVNTVSFNADGHVNNVFQAKIMPYSDDRTLVTCGADGQVRQAQILERGVETKLLAKHQGRAHKLAIEPGSPHIFYTCGEDGLVQHIDLRTGASTELFAIDKPTLPINIKQFKPKPSGWLYRLPTPQDLMFQLFSLQRRESSPELNRENSTSAESRELMQLILAFDARGGASLDEGGNGSGPEDLFC</sequence>
<dbReference type="SUPFAM" id="SSF50978">
    <property type="entry name" value="WD40 repeat-like"/>
    <property type="match status" value="1"/>
</dbReference>
<keyword evidence="2" id="KW-0677">Repeat</keyword>
<dbReference type="Gene3D" id="2.130.10.10">
    <property type="entry name" value="YVTN repeat-like/Quinoprotein amine dehydrogenase"/>
    <property type="match status" value="1"/>
</dbReference>
<gene>
    <name evidence="3" type="ORF">V6N12_036486</name>
</gene>
<dbReference type="Proteomes" id="UP001472677">
    <property type="component" value="Unassembled WGS sequence"/>
</dbReference>
<evidence type="ECO:0000256" key="2">
    <source>
        <dbReference type="ARBA" id="ARBA00022737"/>
    </source>
</evidence>
<dbReference type="InterPro" id="IPR045151">
    <property type="entry name" value="DCAF8"/>
</dbReference>
<name>A0ABR2EUS8_9ROSI</name>
<evidence type="ECO:0000313" key="3">
    <source>
        <dbReference type="EMBL" id="KAK8564361.1"/>
    </source>
</evidence>
<proteinExistence type="predicted"/>
<organism evidence="3 4">
    <name type="scientific">Hibiscus sabdariffa</name>
    <name type="common">roselle</name>
    <dbReference type="NCBI Taxonomy" id="183260"/>
    <lineage>
        <taxon>Eukaryota</taxon>
        <taxon>Viridiplantae</taxon>
        <taxon>Streptophyta</taxon>
        <taxon>Embryophyta</taxon>
        <taxon>Tracheophyta</taxon>
        <taxon>Spermatophyta</taxon>
        <taxon>Magnoliopsida</taxon>
        <taxon>eudicotyledons</taxon>
        <taxon>Gunneridae</taxon>
        <taxon>Pentapetalae</taxon>
        <taxon>rosids</taxon>
        <taxon>malvids</taxon>
        <taxon>Malvales</taxon>
        <taxon>Malvaceae</taxon>
        <taxon>Malvoideae</taxon>
        <taxon>Hibiscus</taxon>
    </lineage>
</organism>
<comment type="caution">
    <text evidence="3">The sequence shown here is derived from an EMBL/GenBank/DDBJ whole genome shotgun (WGS) entry which is preliminary data.</text>
</comment>
<keyword evidence="1" id="KW-0853">WD repeat</keyword>
<dbReference type="InterPro" id="IPR001680">
    <property type="entry name" value="WD40_rpt"/>
</dbReference>
<dbReference type="InterPro" id="IPR015943">
    <property type="entry name" value="WD40/YVTN_repeat-like_dom_sf"/>
</dbReference>
<evidence type="ECO:0000313" key="4">
    <source>
        <dbReference type="Proteomes" id="UP001472677"/>
    </source>
</evidence>
<dbReference type="SMART" id="SM00320">
    <property type="entry name" value="WD40"/>
    <property type="match status" value="2"/>
</dbReference>